<feature type="chain" id="PRO_5002238734" description="AB hydrolase-1 domain-containing protein" evidence="1">
    <location>
        <begin position="26"/>
        <end position="395"/>
    </location>
</feature>
<sequence>MKPSFFTCITWAAALLGCAARAVTAAPGSRGLAIPSCHDLMLPLSISANNTNIVGVDQTFNNQSYATGTILQLTGTAKAWGSQHISGFFINNKTYNIHAKYCEPANGANVDSPLIVAVHGPGVNLKYWDFDLSPEYSLIKQAVAKGYPILAYDRLGAGLSDSTSNGFNEPQIATEIEILANILTQAKGGSIAKNIRFSKIVGVGHSYGSFQLQGITKIHPELVDAVVLTAYSADSSNAAEFLLGSNYVIARDTSPAKFGHRPSYWLTTPTDAADLTTFFWPPNSDPAALSIWRNQTDVIALGAYTTISAVTGMAPNFHGLVHVITGDKDLSACGYNCSGPDGRVAQVAKFYPSDQVNFTYSIVNDTGHGIVPHYSGPGVIQDILTYIEKNFIVPL</sequence>
<dbReference type="Proteomes" id="UP000053328">
    <property type="component" value="Unassembled WGS sequence"/>
</dbReference>
<evidence type="ECO:0000256" key="1">
    <source>
        <dbReference type="SAM" id="SignalP"/>
    </source>
</evidence>
<dbReference type="PROSITE" id="PS51257">
    <property type="entry name" value="PROKAR_LIPOPROTEIN"/>
    <property type="match status" value="1"/>
</dbReference>
<dbReference type="GeneID" id="27337071"/>
<dbReference type="SUPFAM" id="SSF53474">
    <property type="entry name" value="alpha/beta-Hydrolases"/>
    <property type="match status" value="1"/>
</dbReference>
<dbReference type="Pfam" id="PF12697">
    <property type="entry name" value="Abhydrolase_6"/>
    <property type="match status" value="1"/>
</dbReference>
<organism evidence="3 4">
    <name type="scientific">Exophiala spinifera</name>
    <dbReference type="NCBI Taxonomy" id="91928"/>
    <lineage>
        <taxon>Eukaryota</taxon>
        <taxon>Fungi</taxon>
        <taxon>Dikarya</taxon>
        <taxon>Ascomycota</taxon>
        <taxon>Pezizomycotina</taxon>
        <taxon>Eurotiomycetes</taxon>
        <taxon>Chaetothyriomycetidae</taxon>
        <taxon>Chaetothyriales</taxon>
        <taxon>Herpotrichiellaceae</taxon>
        <taxon>Exophiala</taxon>
    </lineage>
</organism>
<keyword evidence="4" id="KW-1185">Reference proteome</keyword>
<protein>
    <recommendedName>
        <fullName evidence="2">AB hydrolase-1 domain-containing protein</fullName>
    </recommendedName>
</protein>
<dbReference type="HOGENOM" id="CLU_034763_2_0_1"/>
<feature type="signal peptide" evidence="1">
    <location>
        <begin position="1"/>
        <end position="25"/>
    </location>
</feature>
<dbReference type="Gene3D" id="3.40.50.1820">
    <property type="entry name" value="alpha/beta hydrolase"/>
    <property type="match status" value="1"/>
</dbReference>
<dbReference type="VEuPathDB" id="FungiDB:PV08_09988"/>
<dbReference type="EMBL" id="KN847498">
    <property type="protein sequence ID" value="KIW12710.1"/>
    <property type="molecule type" value="Genomic_DNA"/>
</dbReference>
<evidence type="ECO:0000313" key="3">
    <source>
        <dbReference type="EMBL" id="KIW12710.1"/>
    </source>
</evidence>
<dbReference type="RefSeq" id="XP_016232926.1">
    <property type="nucleotide sequence ID" value="XM_016384303.1"/>
</dbReference>
<dbReference type="AlphaFoldDB" id="A0A0D2B272"/>
<accession>A0A0D2B272</accession>
<reference evidence="3 4" key="1">
    <citation type="submission" date="2015-01" db="EMBL/GenBank/DDBJ databases">
        <title>The Genome Sequence of Exophiala spinifera CBS89968.</title>
        <authorList>
            <consortium name="The Broad Institute Genomics Platform"/>
            <person name="Cuomo C."/>
            <person name="de Hoog S."/>
            <person name="Gorbushina A."/>
            <person name="Stielow B."/>
            <person name="Teixiera M."/>
            <person name="Abouelleil A."/>
            <person name="Chapman S.B."/>
            <person name="Priest M."/>
            <person name="Young S.K."/>
            <person name="Wortman J."/>
            <person name="Nusbaum C."/>
            <person name="Birren B."/>
        </authorList>
    </citation>
    <scope>NUCLEOTIDE SEQUENCE [LARGE SCALE GENOMIC DNA]</scope>
    <source>
        <strain evidence="3 4">CBS 89968</strain>
    </source>
</reference>
<feature type="domain" description="AB hydrolase-1" evidence="2">
    <location>
        <begin position="115"/>
        <end position="375"/>
    </location>
</feature>
<evidence type="ECO:0000313" key="4">
    <source>
        <dbReference type="Proteomes" id="UP000053328"/>
    </source>
</evidence>
<dbReference type="InterPro" id="IPR000073">
    <property type="entry name" value="AB_hydrolase_1"/>
</dbReference>
<keyword evidence="1" id="KW-0732">Signal</keyword>
<proteinExistence type="predicted"/>
<evidence type="ECO:0000259" key="2">
    <source>
        <dbReference type="Pfam" id="PF12697"/>
    </source>
</evidence>
<dbReference type="OrthoDB" id="190201at2759"/>
<gene>
    <name evidence="3" type="ORF">PV08_09988</name>
</gene>
<name>A0A0D2B272_9EURO</name>
<dbReference type="InterPro" id="IPR029058">
    <property type="entry name" value="AB_hydrolase_fold"/>
</dbReference>